<organism evidence="2 3">
    <name type="scientific">Betafusellovirus yellowstonense</name>
    <dbReference type="NCBI Taxonomy" id="693629"/>
    <lineage>
        <taxon>Viruses</taxon>
        <taxon>Viruses incertae sedis</taxon>
        <taxon>Fuselloviridae</taxon>
        <taxon>Betafusellovirus</taxon>
    </lineage>
</organism>
<keyword evidence="1" id="KW-0472">Membrane</keyword>
<feature type="transmembrane region" description="Helical" evidence="1">
    <location>
        <begin position="113"/>
        <end position="136"/>
    </location>
</feature>
<dbReference type="KEGG" id="vg:8676800"/>
<keyword evidence="3" id="KW-1185">Reference proteome</keyword>
<dbReference type="GO" id="GO:0005198">
    <property type="term" value="F:structural molecule activity"/>
    <property type="evidence" value="ECO:0007669"/>
    <property type="project" value="InterPro"/>
</dbReference>
<dbReference type="RefSeq" id="YP_003331442.1">
    <property type="nucleotide sequence ID" value="NC_013585.1"/>
</dbReference>
<name>D1GFC1_9VIRU</name>
<evidence type="ECO:0000256" key="1">
    <source>
        <dbReference type="SAM" id="Phobius"/>
    </source>
</evidence>
<dbReference type="Pfam" id="PF06281">
    <property type="entry name" value="VP1_VP3"/>
    <property type="match status" value="1"/>
</dbReference>
<protein>
    <submittedName>
        <fullName evidence="2">VP1-like protein</fullName>
    </submittedName>
</protein>
<keyword evidence="1" id="KW-1133">Transmembrane helix</keyword>
<evidence type="ECO:0000313" key="3">
    <source>
        <dbReference type="Proteomes" id="UP000009161"/>
    </source>
</evidence>
<proteinExistence type="predicted"/>
<dbReference type="Proteomes" id="UP000009161">
    <property type="component" value="Segment"/>
</dbReference>
<dbReference type="GeneID" id="8676800"/>
<sequence>MKVKASMADIIVTLSALKVFKNPTKYFTSEQIEEGVKIFWQTWDGNIIRSAQKFIEVAKANPKLTKGEGSVNVGMLIALFIFILIGIVLLPVITSEVSGLTSGTDASVTGTNATLLNLVPLFYILVIIIVPAVVVYKMMK</sequence>
<accession>D1GFC1</accession>
<reference evidence="2 3" key="1">
    <citation type="journal article" date="2009" name="Environ. Microbiol.">
        <title>Four newly isolated fuselloviruses from extreme geothermal environments reveal unusual morphologies and a possible interviral recombination mechanism.</title>
        <authorList>
            <person name="Redder P."/>
            <person name="Peng X."/>
            <person name="Brugger K."/>
            <person name="Shah S.A."/>
            <person name="Roesch F."/>
            <person name="Greve B."/>
            <person name="She Q."/>
            <person name="Schleper C."/>
            <person name="Forterre P."/>
            <person name="Garrett R.A."/>
            <person name="Prangishvili D."/>
        </authorList>
    </citation>
    <scope>NUCLEOTIDE SEQUENCE [LARGE SCALE GENOMIC DNA]</scope>
</reference>
<dbReference type="EMBL" id="FJ870917">
    <property type="protein sequence ID" value="ACZ35822.1"/>
    <property type="molecule type" value="Genomic_DNA"/>
</dbReference>
<dbReference type="InterPro" id="IPR009379">
    <property type="entry name" value="VP1_VP3"/>
</dbReference>
<keyword evidence="1" id="KW-0812">Transmembrane</keyword>
<dbReference type="GO" id="GO:0016020">
    <property type="term" value="C:membrane"/>
    <property type="evidence" value="ECO:0007669"/>
    <property type="project" value="InterPro"/>
</dbReference>
<feature type="transmembrane region" description="Helical" evidence="1">
    <location>
        <begin position="73"/>
        <end position="93"/>
    </location>
</feature>
<evidence type="ECO:0000313" key="2">
    <source>
        <dbReference type="EMBL" id="ACZ35822.1"/>
    </source>
</evidence>
<dbReference type="OrthoDB" id="20569at10239"/>